<dbReference type="Gene3D" id="3.30.2010.10">
    <property type="entry name" value="Metalloproteases ('zincins'), catalytic domain"/>
    <property type="match status" value="1"/>
</dbReference>
<keyword evidence="8 12" id="KW-0862">Zinc</keyword>
<sequence>MAFSASLRPVRAGSDQHLRQAAIHDFLGCGNGPVDPVRATGQMTGGILVPDIERRRVIPRFHARPSKEFKDVNGFKTAMLLAALTALFMGLGYIFGGSGGAVIALVVAAGMNLFTFWNADSIVLKMHDAREVDERTAPEFYNLVADLARRAQLPMPRVYLVESANPNAFATGRNPQHAAVAATTGLLDRLDREEVAAVMAHELGHVKNRDTLIMTMVATIAGAISMIANFGLFFGHGSGEDRPNPMAALAAVFMAPFAAMIVQMAISRTREFGADRAAAEISGNPRALASALSKIAGPAQAVPSLASQRNPAAAQLYIVPTGVSDLFSTHPATEKRIAALMAMETPSLRRAGSALDPTRR</sequence>
<evidence type="ECO:0000313" key="14">
    <source>
        <dbReference type="EMBL" id="EQB12075.1"/>
    </source>
</evidence>
<dbReference type="PANTHER" id="PTHR43221:SF1">
    <property type="entry name" value="PROTEASE HTPX"/>
    <property type="match status" value="1"/>
</dbReference>
<keyword evidence="11 12" id="KW-0472">Membrane</keyword>
<evidence type="ECO:0000256" key="12">
    <source>
        <dbReference type="HAMAP-Rule" id="MF_00188"/>
    </source>
</evidence>
<dbReference type="HAMAP" id="MF_00188">
    <property type="entry name" value="Pept_M48_protease_HtpX"/>
    <property type="match status" value="1"/>
</dbReference>
<keyword evidence="7 12" id="KW-0378">Hydrolase</keyword>
<feature type="transmembrane region" description="Helical" evidence="12">
    <location>
        <begin position="77"/>
        <end position="95"/>
    </location>
</feature>
<keyword evidence="3 12" id="KW-1003">Cell membrane</keyword>
<feature type="binding site" evidence="12">
    <location>
        <position position="271"/>
    </location>
    <ligand>
        <name>Zn(2+)</name>
        <dbReference type="ChEBI" id="CHEBI:29105"/>
        <note>catalytic</note>
    </ligand>
</feature>
<comment type="cofactor">
    <cofactor evidence="12">
        <name>Zn(2+)</name>
        <dbReference type="ChEBI" id="CHEBI:29105"/>
    </cofactor>
    <text evidence="12">Binds 1 zinc ion per subunit.</text>
</comment>
<feature type="transmembrane region" description="Helical" evidence="12">
    <location>
        <begin position="246"/>
        <end position="266"/>
    </location>
</feature>
<dbReference type="Pfam" id="PF01435">
    <property type="entry name" value="Peptidase_M48"/>
    <property type="match status" value="1"/>
</dbReference>
<dbReference type="GO" id="GO:0005886">
    <property type="term" value="C:plasma membrane"/>
    <property type="evidence" value="ECO:0007669"/>
    <property type="project" value="UniProtKB-SubCell"/>
</dbReference>
<dbReference type="EC" id="3.4.24.-" evidence="12"/>
<dbReference type="InterPro" id="IPR050083">
    <property type="entry name" value="HtpX_protease"/>
</dbReference>
<evidence type="ECO:0000313" key="15">
    <source>
        <dbReference type="Proteomes" id="UP000015527"/>
    </source>
</evidence>
<keyword evidence="15" id="KW-1185">Reference proteome</keyword>
<evidence type="ECO:0000256" key="7">
    <source>
        <dbReference type="ARBA" id="ARBA00022801"/>
    </source>
</evidence>
<evidence type="ECO:0000256" key="11">
    <source>
        <dbReference type="ARBA" id="ARBA00023136"/>
    </source>
</evidence>
<dbReference type="PANTHER" id="PTHR43221">
    <property type="entry name" value="PROTEASE HTPX"/>
    <property type="match status" value="1"/>
</dbReference>
<evidence type="ECO:0000256" key="6">
    <source>
        <dbReference type="ARBA" id="ARBA00022723"/>
    </source>
</evidence>
<dbReference type="InterPro" id="IPR001915">
    <property type="entry name" value="Peptidase_M48"/>
</dbReference>
<comment type="similarity">
    <text evidence="2 12">Belongs to the peptidase M48B family.</text>
</comment>
<comment type="subcellular location">
    <subcellularLocation>
        <location evidence="1 12">Cell membrane</location>
        <topology evidence="1 12">Multi-pass membrane protein</topology>
    </subcellularLocation>
</comment>
<feature type="binding site" evidence="12">
    <location>
        <position position="205"/>
    </location>
    <ligand>
        <name>Zn(2+)</name>
        <dbReference type="ChEBI" id="CHEBI:29105"/>
        <note>catalytic</note>
    </ligand>
</feature>
<comment type="caution">
    <text evidence="14">The sequence shown here is derived from an EMBL/GenBank/DDBJ whole genome shotgun (WGS) entry which is preliminary data.</text>
</comment>
<dbReference type="Proteomes" id="UP000015527">
    <property type="component" value="Unassembled WGS sequence"/>
</dbReference>
<dbReference type="GO" id="GO:0008270">
    <property type="term" value="F:zinc ion binding"/>
    <property type="evidence" value="ECO:0007669"/>
    <property type="project" value="UniProtKB-UniRule"/>
</dbReference>
<accession>T0IJY9</accession>
<feature type="transmembrane region" description="Helical" evidence="12">
    <location>
        <begin position="101"/>
        <end position="119"/>
    </location>
</feature>
<keyword evidence="10 12" id="KW-0482">Metalloprotease</keyword>
<evidence type="ECO:0000256" key="8">
    <source>
        <dbReference type="ARBA" id="ARBA00022833"/>
    </source>
</evidence>
<gene>
    <name evidence="12" type="primary">htpX</name>
    <name evidence="14" type="ORF">L284_16240</name>
</gene>
<feature type="transmembrane region" description="Helical" evidence="12">
    <location>
        <begin position="212"/>
        <end position="234"/>
    </location>
</feature>
<dbReference type="GO" id="GO:0006508">
    <property type="term" value="P:proteolysis"/>
    <property type="evidence" value="ECO:0007669"/>
    <property type="project" value="UniProtKB-KW"/>
</dbReference>
<evidence type="ECO:0000259" key="13">
    <source>
        <dbReference type="Pfam" id="PF01435"/>
    </source>
</evidence>
<proteinExistence type="inferred from homology"/>
<dbReference type="GO" id="GO:0004222">
    <property type="term" value="F:metalloendopeptidase activity"/>
    <property type="evidence" value="ECO:0007669"/>
    <property type="project" value="UniProtKB-UniRule"/>
</dbReference>
<feature type="domain" description="Peptidase M48" evidence="13">
    <location>
        <begin position="138"/>
        <end position="343"/>
    </location>
</feature>
<keyword evidence="5 12" id="KW-0812">Transmembrane</keyword>
<evidence type="ECO:0000256" key="2">
    <source>
        <dbReference type="ARBA" id="ARBA00009779"/>
    </source>
</evidence>
<evidence type="ECO:0000256" key="10">
    <source>
        <dbReference type="ARBA" id="ARBA00023049"/>
    </source>
</evidence>
<keyword evidence="4 12" id="KW-0645">Protease</keyword>
<protein>
    <recommendedName>
        <fullName evidence="12">Protease HtpX homolog</fullName>
        <ecNumber evidence="12">3.4.24.-</ecNumber>
    </recommendedName>
</protein>
<feature type="binding site" evidence="12">
    <location>
        <position position="201"/>
    </location>
    <ligand>
        <name>Zn(2+)</name>
        <dbReference type="ChEBI" id="CHEBI:29105"/>
        <note>catalytic</note>
    </ligand>
</feature>
<dbReference type="InterPro" id="IPR022919">
    <property type="entry name" value="Pept_M48_protease_HtpX"/>
</dbReference>
<evidence type="ECO:0000256" key="5">
    <source>
        <dbReference type="ARBA" id="ARBA00022692"/>
    </source>
</evidence>
<name>T0IJY9_9SPHN</name>
<dbReference type="PATRIC" id="fig|1096930.3.peg.3223"/>
<dbReference type="CDD" id="cd07336">
    <property type="entry name" value="M48B_HtpX_like"/>
    <property type="match status" value="1"/>
</dbReference>
<dbReference type="eggNOG" id="COG0501">
    <property type="taxonomic scope" value="Bacteria"/>
</dbReference>
<feature type="active site" evidence="12">
    <location>
        <position position="202"/>
    </location>
</feature>
<keyword evidence="6 12" id="KW-0479">Metal-binding</keyword>
<dbReference type="AlphaFoldDB" id="T0IJY9"/>
<reference evidence="14 15" key="1">
    <citation type="journal article" date="2013" name="Genome Announc.">
        <title>Genome Sequence of Novosphingobium lindaniclasticum LE124T, Isolated from a Hexachlorocyclohexane Dumpsite.</title>
        <authorList>
            <person name="Saxena A."/>
            <person name="Nayyar N."/>
            <person name="Sangwan N."/>
            <person name="Kumari R."/>
            <person name="Khurana J.P."/>
            <person name="Lal R."/>
        </authorList>
    </citation>
    <scope>NUCLEOTIDE SEQUENCE [LARGE SCALE GENOMIC DNA]</scope>
    <source>
        <strain evidence="14 15">LE124</strain>
    </source>
</reference>
<evidence type="ECO:0000256" key="3">
    <source>
        <dbReference type="ARBA" id="ARBA00022475"/>
    </source>
</evidence>
<evidence type="ECO:0000256" key="9">
    <source>
        <dbReference type="ARBA" id="ARBA00022989"/>
    </source>
</evidence>
<evidence type="ECO:0000256" key="1">
    <source>
        <dbReference type="ARBA" id="ARBA00004651"/>
    </source>
</evidence>
<dbReference type="EMBL" id="ATHL01000100">
    <property type="protein sequence ID" value="EQB12075.1"/>
    <property type="molecule type" value="Genomic_DNA"/>
</dbReference>
<keyword evidence="9 12" id="KW-1133">Transmembrane helix</keyword>
<organism evidence="14 15">
    <name type="scientific">Novosphingobium lindaniclasticum LE124</name>
    <dbReference type="NCBI Taxonomy" id="1096930"/>
    <lineage>
        <taxon>Bacteria</taxon>
        <taxon>Pseudomonadati</taxon>
        <taxon>Pseudomonadota</taxon>
        <taxon>Alphaproteobacteria</taxon>
        <taxon>Sphingomonadales</taxon>
        <taxon>Sphingomonadaceae</taxon>
        <taxon>Novosphingobium</taxon>
    </lineage>
</organism>
<evidence type="ECO:0000256" key="4">
    <source>
        <dbReference type="ARBA" id="ARBA00022670"/>
    </source>
</evidence>